<name>A0ABS7XKL0_9FLAO</name>
<dbReference type="Proteomes" id="UP001199314">
    <property type="component" value="Unassembled WGS sequence"/>
</dbReference>
<sequence>MQSKILEGIINEYIKEGIKRLGKKSVFRMVGKVLGRALNRVGVTWAVADFSYCMYKANVNEEVAS</sequence>
<accession>A0ABS7XKL0</accession>
<keyword evidence="2" id="KW-1185">Reference proteome</keyword>
<evidence type="ECO:0000313" key="2">
    <source>
        <dbReference type="Proteomes" id="UP001199314"/>
    </source>
</evidence>
<dbReference type="RefSeq" id="WP_224461863.1">
    <property type="nucleotide sequence ID" value="NZ_JAIQZE010000013.1"/>
</dbReference>
<evidence type="ECO:0000313" key="1">
    <source>
        <dbReference type="EMBL" id="MBZ9779527.1"/>
    </source>
</evidence>
<organism evidence="1 2">
    <name type="scientific">Psychroflexus longus</name>
    <dbReference type="NCBI Taxonomy" id="2873596"/>
    <lineage>
        <taxon>Bacteria</taxon>
        <taxon>Pseudomonadati</taxon>
        <taxon>Bacteroidota</taxon>
        <taxon>Flavobacteriia</taxon>
        <taxon>Flavobacteriales</taxon>
        <taxon>Flavobacteriaceae</taxon>
        <taxon>Psychroflexus</taxon>
    </lineage>
</organism>
<comment type="caution">
    <text evidence="1">The sequence shown here is derived from an EMBL/GenBank/DDBJ whole genome shotgun (WGS) entry which is preliminary data.</text>
</comment>
<reference evidence="2" key="1">
    <citation type="submission" date="2023-07" db="EMBL/GenBank/DDBJ databases">
        <title>Novel species isolated from saline lakes on Tibetan Plateau.</title>
        <authorList>
            <person name="Lu H."/>
        </authorList>
    </citation>
    <scope>NUCLEOTIDE SEQUENCE [LARGE SCALE GENOMIC DNA]</scope>
    <source>
        <strain evidence="2">CAK8W</strain>
    </source>
</reference>
<protein>
    <submittedName>
        <fullName evidence="1">Uncharacterized protein</fullName>
    </submittedName>
</protein>
<gene>
    <name evidence="1" type="ORF">LB452_11400</name>
</gene>
<dbReference type="EMBL" id="JAIQZE010000013">
    <property type="protein sequence ID" value="MBZ9779527.1"/>
    <property type="molecule type" value="Genomic_DNA"/>
</dbReference>
<proteinExistence type="predicted"/>